<evidence type="ECO:0000313" key="5">
    <source>
        <dbReference type="EMBL" id="CCO12813.2"/>
    </source>
</evidence>
<accession>K8ELL8</accession>
<feature type="region of interest" description="Disordered" evidence="2">
    <location>
        <begin position="247"/>
        <end position="272"/>
    </location>
</feature>
<dbReference type="InterPro" id="IPR018392">
    <property type="entry name" value="LysM"/>
</dbReference>
<reference evidence="6" key="1">
    <citation type="journal article" date="2013" name="Genome Announc.">
        <title>Complete Chromosome Sequence of Carnobacterium maltaromaticum LMA 28.</title>
        <authorList>
            <person name="Cailliez-Grimal C."/>
            <person name="Chaillou S."/>
            <person name="Anba-Mondoloni J."/>
            <person name="Loux V."/>
            <person name="Afzal M.I."/>
            <person name="Rahman A."/>
            <person name="Kergourlay G."/>
            <person name="Champomier-Verges M.C."/>
            <person name="Zagorec M."/>
            <person name="Dalgaard P."/>
            <person name="Leisner J.J."/>
            <person name="Prevost H."/>
            <person name="Revol-Junelles A.M."/>
            <person name="Borges F."/>
        </authorList>
    </citation>
    <scope>NUCLEOTIDE SEQUENCE</scope>
    <source>
        <strain evidence="6">LMA28</strain>
    </source>
</reference>
<dbReference type="SMART" id="SM00257">
    <property type="entry name" value="LysM"/>
    <property type="match status" value="1"/>
</dbReference>
<dbReference type="Gene3D" id="3.10.20.320">
    <property type="entry name" value="Putative peptidoglycan bound protein (lpxtg motif)"/>
    <property type="match status" value="1"/>
</dbReference>
<keyword evidence="3" id="KW-0732">Signal</keyword>
<evidence type="ECO:0000256" key="2">
    <source>
        <dbReference type="SAM" id="MobiDB-lite"/>
    </source>
</evidence>
<feature type="domain" description="LysM" evidence="4">
    <location>
        <begin position="60"/>
        <end position="108"/>
    </location>
</feature>
<dbReference type="AlphaFoldDB" id="K8ELL8"/>
<keyword evidence="1" id="KW-0677">Repeat</keyword>
<feature type="region of interest" description="Disordered" evidence="2">
    <location>
        <begin position="138"/>
        <end position="190"/>
    </location>
</feature>
<protein>
    <submittedName>
        <fullName evidence="5">LysM domain protein</fullName>
    </submittedName>
</protein>
<name>K8ELL8_CARML</name>
<evidence type="ECO:0000313" key="6">
    <source>
        <dbReference type="Proteomes" id="UP000000212"/>
    </source>
</evidence>
<dbReference type="CDD" id="cd00118">
    <property type="entry name" value="LysM"/>
    <property type="match status" value="1"/>
</dbReference>
<feature type="compositionally biased region" description="Low complexity" evidence="2">
    <location>
        <begin position="157"/>
        <end position="174"/>
    </location>
</feature>
<dbReference type="STRING" id="1234679.BN424_3392"/>
<keyword evidence="6" id="KW-1185">Reference proteome</keyword>
<evidence type="ECO:0000256" key="1">
    <source>
        <dbReference type="ARBA" id="ARBA00022737"/>
    </source>
</evidence>
<dbReference type="InterPro" id="IPR036779">
    <property type="entry name" value="LysM_dom_sf"/>
</dbReference>
<dbReference type="InterPro" id="IPR009459">
    <property type="entry name" value="MucBP_dom"/>
</dbReference>
<dbReference type="Gene3D" id="3.10.350.10">
    <property type="entry name" value="LysM domain"/>
    <property type="match status" value="1"/>
</dbReference>
<dbReference type="RefSeq" id="WP_015077754.1">
    <property type="nucleotide sequence ID" value="NC_019425.2"/>
</dbReference>
<organism evidence="5 6">
    <name type="scientific">Carnobacterium maltaromaticum LMA28</name>
    <dbReference type="NCBI Taxonomy" id="1234679"/>
    <lineage>
        <taxon>Bacteria</taxon>
        <taxon>Bacillati</taxon>
        <taxon>Bacillota</taxon>
        <taxon>Bacilli</taxon>
        <taxon>Lactobacillales</taxon>
        <taxon>Carnobacteriaceae</taxon>
        <taxon>Carnobacterium</taxon>
    </lineage>
</organism>
<gene>
    <name evidence="5" type="ORF">BN424_3392</name>
</gene>
<sequence>MKSRKNYKKMISKKKTQGLTRKGAVLASLSILTLASATPVLASTWKANAPDSIQIKNGDSSYTMVFGDTLWAISMKINVNVETLASINNINLANGEEFHLAVGTIIKWEKGILIAETPEGNIVNNGIQADDSNKIIPDKPIGADVTNDVKDNNISDNQVNGNPNNIVNSGSNNPDTSGENPTNPSKPEDKWKNLIFEERDGGTTLRIGPFDSYEDAEYYFNHHEYKAGNIFENTLDGKFYIEIPIKDTPPVEPTEPTNPEEPVDPKPDPTEPTTGVGIVTVHYVDQDGKEIKESKVMTGTIGETFNAVGEQIIPGYLLNIMLLPAGSVLGDDGNGHFVNEFTQDPQTVTFVYYIDQDF</sequence>
<evidence type="ECO:0000256" key="3">
    <source>
        <dbReference type="SAM" id="SignalP"/>
    </source>
</evidence>
<dbReference type="eggNOG" id="COG1388">
    <property type="taxonomic scope" value="Bacteria"/>
</dbReference>
<dbReference type="Pfam" id="PF01476">
    <property type="entry name" value="LysM"/>
    <property type="match status" value="1"/>
</dbReference>
<feature type="compositionally biased region" description="Polar residues" evidence="2">
    <location>
        <begin position="175"/>
        <end position="185"/>
    </location>
</feature>
<dbReference type="PROSITE" id="PS51782">
    <property type="entry name" value="LYSM"/>
    <property type="match status" value="1"/>
</dbReference>
<dbReference type="HOGENOM" id="CLU_773145_0_0_9"/>
<proteinExistence type="predicted"/>
<dbReference type="EMBL" id="HE999757">
    <property type="protein sequence ID" value="CCO12813.2"/>
    <property type="molecule type" value="Genomic_DNA"/>
</dbReference>
<feature type="chain" id="PRO_5003917502" evidence="3">
    <location>
        <begin position="43"/>
        <end position="358"/>
    </location>
</feature>
<dbReference type="Pfam" id="PF06458">
    <property type="entry name" value="MucBP"/>
    <property type="match status" value="1"/>
</dbReference>
<dbReference type="Proteomes" id="UP000000212">
    <property type="component" value="Chromosome"/>
</dbReference>
<dbReference type="SUPFAM" id="SSF54106">
    <property type="entry name" value="LysM domain"/>
    <property type="match status" value="1"/>
</dbReference>
<evidence type="ECO:0000259" key="4">
    <source>
        <dbReference type="PROSITE" id="PS51782"/>
    </source>
</evidence>
<feature type="signal peptide" evidence="3">
    <location>
        <begin position="1"/>
        <end position="42"/>
    </location>
</feature>
<dbReference type="KEGG" id="cml:BN424_3392"/>